<dbReference type="KEGG" id="nva:G3M78_12330"/>
<dbReference type="Proteomes" id="UP000594464">
    <property type="component" value="Chromosome"/>
</dbReference>
<dbReference type="InterPro" id="IPR004481">
    <property type="entry name" value="K/Na/Ca-exchanger"/>
</dbReference>
<dbReference type="InterPro" id="IPR044880">
    <property type="entry name" value="NCX_ion-bd_dom_sf"/>
</dbReference>
<feature type="transmembrane region" description="Helical" evidence="5">
    <location>
        <begin position="126"/>
        <end position="144"/>
    </location>
</feature>
<feature type="transmembrane region" description="Helical" evidence="5">
    <location>
        <begin position="39"/>
        <end position="62"/>
    </location>
</feature>
<dbReference type="PANTHER" id="PTHR10846:SF8">
    <property type="entry name" value="INNER MEMBRANE PROTEIN YRBG"/>
    <property type="match status" value="1"/>
</dbReference>
<proteinExistence type="predicted"/>
<dbReference type="Gene3D" id="1.20.1420.30">
    <property type="entry name" value="NCX, central ion-binding region"/>
    <property type="match status" value="1"/>
</dbReference>
<dbReference type="GO" id="GO:0005262">
    <property type="term" value="F:calcium channel activity"/>
    <property type="evidence" value="ECO:0007669"/>
    <property type="project" value="TreeGrafter"/>
</dbReference>
<feature type="transmembrane region" description="Helical" evidence="5">
    <location>
        <begin position="165"/>
        <end position="188"/>
    </location>
</feature>
<evidence type="ECO:0000256" key="5">
    <source>
        <dbReference type="SAM" id="Phobius"/>
    </source>
</evidence>
<evidence type="ECO:0000313" key="7">
    <source>
        <dbReference type="EMBL" id="QPJ66138.1"/>
    </source>
</evidence>
<sequence>MLIDLLKILLGLGALYYGGEFLVTACIRIAKSLNLSPFAIGATVIGFGTSAPELTVSILASLQGAPELAMGNVIGSNVANVGLVLGLTAIIIPLTIRPSLFKTEAPPLIAATLLILWLAWDYQISRLEGVVMVLLLALFLWFALRKNNDDEISFEEETSLFAGRNLAWQWLLALFGLGCLLAGAQMLVDGAVNIARSLGVSEWMIGISIVAAGTSMPEIASSIIAAKKGHGEMAIGNIFGSNIFNILMVLGLTATIHPLKISEPIQPDLLYCAGTTFLLLALLYRGMDLKKLDGAILLGAYTFYLGAKSGGIL</sequence>
<name>A0A7T0G483_9BACT</name>
<comment type="subcellular location">
    <subcellularLocation>
        <location evidence="1">Membrane</location>
        <topology evidence="1">Multi-pass membrane protein</topology>
    </subcellularLocation>
</comment>
<keyword evidence="4 5" id="KW-0472">Membrane</keyword>
<feature type="transmembrane region" description="Helical" evidence="5">
    <location>
        <begin position="74"/>
        <end position="96"/>
    </location>
</feature>
<dbReference type="NCBIfam" id="TIGR00367">
    <property type="entry name" value="calcium/sodium antiporter"/>
    <property type="match status" value="1"/>
</dbReference>
<organism evidence="7 8">
    <name type="scientific">Candidatus Nitrohelix vancouverensis</name>
    <dbReference type="NCBI Taxonomy" id="2705534"/>
    <lineage>
        <taxon>Bacteria</taxon>
        <taxon>Pseudomonadati</taxon>
        <taxon>Nitrospinota/Tectimicrobiota group</taxon>
        <taxon>Nitrospinota</taxon>
        <taxon>Nitrospinia</taxon>
        <taxon>Nitrospinales</taxon>
        <taxon>Nitrospinaceae</taxon>
        <taxon>Candidatus Nitrohelix</taxon>
    </lineage>
</organism>
<feature type="domain" description="Sodium/calcium exchanger membrane region" evidence="6">
    <location>
        <begin position="8"/>
        <end position="144"/>
    </location>
</feature>
<gene>
    <name evidence="7" type="ORF">G3M78_12330</name>
</gene>
<dbReference type="Pfam" id="PF01699">
    <property type="entry name" value="Na_Ca_ex"/>
    <property type="match status" value="2"/>
</dbReference>
<protein>
    <submittedName>
        <fullName evidence="7">Calcium/sodium antiporter</fullName>
    </submittedName>
</protein>
<reference evidence="8" key="1">
    <citation type="submission" date="2020-02" db="EMBL/GenBank/DDBJ databases">
        <title>Genomic and physiological characterization of two novel Nitrospinaceae genera.</title>
        <authorList>
            <person name="Mueller A.J."/>
            <person name="Jung M.-Y."/>
            <person name="Strachan C.R."/>
            <person name="Herbold C.W."/>
            <person name="Kirkegaard R.H."/>
            <person name="Daims H."/>
        </authorList>
    </citation>
    <scope>NUCLEOTIDE SEQUENCE [LARGE SCALE GENOMIC DNA]</scope>
</reference>
<dbReference type="PANTHER" id="PTHR10846">
    <property type="entry name" value="SODIUM/POTASSIUM/CALCIUM EXCHANGER"/>
    <property type="match status" value="1"/>
</dbReference>
<feature type="domain" description="Sodium/calcium exchanger membrane region" evidence="6">
    <location>
        <begin position="169"/>
        <end position="306"/>
    </location>
</feature>
<feature type="transmembrane region" description="Helical" evidence="5">
    <location>
        <begin position="238"/>
        <end position="259"/>
    </location>
</feature>
<feature type="transmembrane region" description="Helical" evidence="5">
    <location>
        <begin position="265"/>
        <end position="284"/>
    </location>
</feature>
<evidence type="ECO:0000256" key="1">
    <source>
        <dbReference type="ARBA" id="ARBA00004141"/>
    </source>
</evidence>
<evidence type="ECO:0000256" key="4">
    <source>
        <dbReference type="ARBA" id="ARBA00023136"/>
    </source>
</evidence>
<dbReference type="AlphaFoldDB" id="A0A7T0G483"/>
<feature type="transmembrane region" description="Helical" evidence="5">
    <location>
        <begin position="6"/>
        <end position="27"/>
    </location>
</feature>
<dbReference type="GO" id="GO:0008273">
    <property type="term" value="F:calcium, potassium:sodium antiporter activity"/>
    <property type="evidence" value="ECO:0007669"/>
    <property type="project" value="TreeGrafter"/>
</dbReference>
<dbReference type="InterPro" id="IPR004837">
    <property type="entry name" value="NaCa_Exmemb"/>
</dbReference>
<keyword evidence="2 5" id="KW-0812">Transmembrane</keyword>
<dbReference type="GO" id="GO:0005886">
    <property type="term" value="C:plasma membrane"/>
    <property type="evidence" value="ECO:0007669"/>
    <property type="project" value="TreeGrafter"/>
</dbReference>
<feature type="transmembrane region" description="Helical" evidence="5">
    <location>
        <begin position="203"/>
        <end position="226"/>
    </location>
</feature>
<keyword evidence="3 5" id="KW-1133">Transmembrane helix</keyword>
<dbReference type="GO" id="GO:0006874">
    <property type="term" value="P:intracellular calcium ion homeostasis"/>
    <property type="evidence" value="ECO:0007669"/>
    <property type="project" value="TreeGrafter"/>
</dbReference>
<evidence type="ECO:0000256" key="3">
    <source>
        <dbReference type="ARBA" id="ARBA00022989"/>
    </source>
</evidence>
<accession>A0A7T0G483</accession>
<evidence type="ECO:0000313" key="8">
    <source>
        <dbReference type="Proteomes" id="UP000594464"/>
    </source>
</evidence>
<dbReference type="EMBL" id="CP048620">
    <property type="protein sequence ID" value="QPJ66138.1"/>
    <property type="molecule type" value="Genomic_DNA"/>
</dbReference>
<evidence type="ECO:0000256" key="2">
    <source>
        <dbReference type="ARBA" id="ARBA00022692"/>
    </source>
</evidence>
<evidence type="ECO:0000259" key="6">
    <source>
        <dbReference type="Pfam" id="PF01699"/>
    </source>
</evidence>